<dbReference type="Proteomes" id="UP000824140">
    <property type="component" value="Unassembled WGS sequence"/>
</dbReference>
<dbReference type="EMBL" id="DVJN01000202">
    <property type="protein sequence ID" value="HIS93448.1"/>
    <property type="molecule type" value="Genomic_DNA"/>
</dbReference>
<dbReference type="InterPro" id="IPR050312">
    <property type="entry name" value="IolE/XylAMocC-like"/>
</dbReference>
<accession>A0A9D1K7Z9</accession>
<dbReference type="GO" id="GO:0016853">
    <property type="term" value="F:isomerase activity"/>
    <property type="evidence" value="ECO:0007669"/>
    <property type="project" value="UniProtKB-KW"/>
</dbReference>
<dbReference type="PANTHER" id="PTHR12110:SF21">
    <property type="entry name" value="XYLOSE ISOMERASE-LIKE TIM BARREL DOMAIN-CONTAINING PROTEIN"/>
    <property type="match status" value="1"/>
</dbReference>
<dbReference type="PANTHER" id="PTHR12110">
    <property type="entry name" value="HYDROXYPYRUVATE ISOMERASE"/>
    <property type="match status" value="1"/>
</dbReference>
<dbReference type="InterPro" id="IPR036237">
    <property type="entry name" value="Xyl_isomerase-like_sf"/>
</dbReference>
<evidence type="ECO:0000259" key="1">
    <source>
        <dbReference type="Pfam" id="PF01261"/>
    </source>
</evidence>
<comment type="caution">
    <text evidence="2">The sequence shown here is derived from an EMBL/GenBank/DDBJ whole genome shotgun (WGS) entry which is preliminary data.</text>
</comment>
<keyword evidence="2" id="KW-0413">Isomerase</keyword>
<dbReference type="InterPro" id="IPR013022">
    <property type="entry name" value="Xyl_isomerase-like_TIM-brl"/>
</dbReference>
<reference evidence="2" key="1">
    <citation type="submission" date="2020-10" db="EMBL/GenBank/DDBJ databases">
        <authorList>
            <person name="Gilroy R."/>
        </authorList>
    </citation>
    <scope>NUCLEOTIDE SEQUENCE</scope>
    <source>
        <strain evidence="2">13766</strain>
    </source>
</reference>
<dbReference type="AlphaFoldDB" id="A0A9D1K7Z9"/>
<dbReference type="Gene3D" id="3.20.20.150">
    <property type="entry name" value="Divalent-metal-dependent TIM barrel enzymes"/>
    <property type="match status" value="1"/>
</dbReference>
<protein>
    <submittedName>
        <fullName evidence="2">Sugar phosphate isomerase/epimerase</fullName>
    </submittedName>
</protein>
<gene>
    <name evidence="2" type="ORF">IAA84_10565</name>
</gene>
<dbReference type="Pfam" id="PF01261">
    <property type="entry name" value="AP_endonuc_2"/>
    <property type="match status" value="1"/>
</dbReference>
<sequence>MTNFAAHVILGLFQALYGGKKGTKERIAMQACTSINVFFDSQFQASVQEQMRRTADGGFRHVDMNFWDWSHSENSPFKQPDWRRWVEGIGAAAQRMGLTFMQAHAHVYNFYAYEPDNPHEEQIRRSIEGSGMLGIPWVVLHPSQRPDWEQAGSLDRMIEENAAYFRGLAAYAQQFGVGLALENMSAAKSGLTTASQLCRLIEAVGMPNVGACWDTGHAHLAGQDQSASLRELSGRLHALHIADNHGQADDHMPPFFGGIDWPPILLALREIGYDGDFTFEAHSLVRRMPAACQAEAIRLLYQIGAHMVEEAGKW</sequence>
<reference evidence="2" key="2">
    <citation type="journal article" date="2021" name="PeerJ">
        <title>Extensive microbial diversity within the chicken gut microbiome revealed by metagenomics and culture.</title>
        <authorList>
            <person name="Gilroy R."/>
            <person name="Ravi A."/>
            <person name="Getino M."/>
            <person name="Pursley I."/>
            <person name="Horton D.L."/>
            <person name="Alikhan N.F."/>
            <person name="Baker D."/>
            <person name="Gharbi K."/>
            <person name="Hall N."/>
            <person name="Watson M."/>
            <person name="Adriaenssens E.M."/>
            <person name="Foster-Nyarko E."/>
            <person name="Jarju S."/>
            <person name="Secka A."/>
            <person name="Antonio M."/>
            <person name="Oren A."/>
            <person name="Chaudhuri R.R."/>
            <person name="La Ragione R."/>
            <person name="Hildebrand F."/>
            <person name="Pallen M.J."/>
        </authorList>
    </citation>
    <scope>NUCLEOTIDE SEQUENCE</scope>
    <source>
        <strain evidence="2">13766</strain>
    </source>
</reference>
<organism evidence="2 3">
    <name type="scientific">Candidatus Alectryocaccomicrobium excrementavium</name>
    <dbReference type="NCBI Taxonomy" id="2840668"/>
    <lineage>
        <taxon>Bacteria</taxon>
        <taxon>Bacillati</taxon>
        <taxon>Bacillota</taxon>
        <taxon>Clostridia</taxon>
        <taxon>Candidatus Alectryocaccomicrobium</taxon>
    </lineage>
</organism>
<proteinExistence type="predicted"/>
<dbReference type="SUPFAM" id="SSF51658">
    <property type="entry name" value="Xylose isomerase-like"/>
    <property type="match status" value="1"/>
</dbReference>
<evidence type="ECO:0000313" key="3">
    <source>
        <dbReference type="Proteomes" id="UP000824140"/>
    </source>
</evidence>
<name>A0A9D1K7Z9_9FIRM</name>
<evidence type="ECO:0000313" key="2">
    <source>
        <dbReference type="EMBL" id="HIS93448.1"/>
    </source>
</evidence>
<feature type="domain" description="Xylose isomerase-like TIM barrel" evidence="1">
    <location>
        <begin position="53"/>
        <end position="288"/>
    </location>
</feature>